<protein>
    <recommendedName>
        <fullName evidence="4">Protein APEM9</fullName>
    </recommendedName>
</protein>
<sequence>MTILSISAVWNEIDVSESYLVCCMFEEAAHLASSILGRVSSIPFEDEVDDVQLDEMMVSASMVIVQSMKELGRTEELFIELRRLFGSVAAIPVQVFLTGACLQISEGYTSNLIATFEEFLSKWKYVDDEVYVLAEAEPKSYSDKRDIKQLVMGSEKYLEVAEVYTITLLGMVFHNLNRAISWTEKADLPEENRQVLLRRLHSLLSAKHSTSHSDLVGSQKPEQAQSMPSRPTRCTPSGSESRASHSNGDTSKAGSLITPHQSSKILDLIRCFFRWFHTVRLKVGNIQLVVPSGKQVFLGPLLVLTYYVIRQRRASLKRLVASQALAIKRALVDAWQLAFSVQVNPLAAIQQIPSVPHS</sequence>
<accession>A0AAQ3KY88</accession>
<feature type="compositionally biased region" description="Polar residues" evidence="1">
    <location>
        <begin position="220"/>
        <end position="256"/>
    </location>
</feature>
<evidence type="ECO:0000256" key="1">
    <source>
        <dbReference type="SAM" id="MobiDB-lite"/>
    </source>
</evidence>
<evidence type="ECO:0008006" key="4">
    <source>
        <dbReference type="Google" id="ProtNLM"/>
    </source>
</evidence>
<evidence type="ECO:0000313" key="2">
    <source>
        <dbReference type="EMBL" id="WOL13832.1"/>
    </source>
</evidence>
<evidence type="ECO:0000313" key="3">
    <source>
        <dbReference type="Proteomes" id="UP001327560"/>
    </source>
</evidence>
<proteinExistence type="predicted"/>
<dbReference type="GO" id="GO:0015919">
    <property type="term" value="P:peroxisomal membrane transport"/>
    <property type="evidence" value="ECO:0007669"/>
    <property type="project" value="InterPro"/>
</dbReference>
<dbReference type="Proteomes" id="UP001327560">
    <property type="component" value="Chromosome 7"/>
</dbReference>
<reference evidence="2 3" key="1">
    <citation type="submission" date="2023-10" db="EMBL/GenBank/DDBJ databases">
        <title>Chromosome-scale genome assembly provides insights into flower coloration mechanisms of Canna indica.</title>
        <authorList>
            <person name="Li C."/>
        </authorList>
    </citation>
    <scope>NUCLEOTIDE SEQUENCE [LARGE SCALE GENOMIC DNA]</scope>
    <source>
        <tissue evidence="2">Flower</tissue>
    </source>
</reference>
<keyword evidence="3" id="KW-1185">Reference proteome</keyword>
<dbReference type="PANTHER" id="PTHR36361">
    <property type="entry name" value="PROTEIN APEM9"/>
    <property type="match status" value="1"/>
</dbReference>
<name>A0AAQ3KY88_9LILI</name>
<dbReference type="PANTHER" id="PTHR36361:SF1">
    <property type="entry name" value="PROTEIN APEM9"/>
    <property type="match status" value="1"/>
</dbReference>
<dbReference type="EMBL" id="CP136896">
    <property type="protein sequence ID" value="WOL13832.1"/>
    <property type="molecule type" value="Genomic_DNA"/>
</dbReference>
<gene>
    <name evidence="2" type="ORF">Cni_G22612</name>
</gene>
<organism evidence="2 3">
    <name type="scientific">Canna indica</name>
    <name type="common">Indian-shot</name>
    <dbReference type="NCBI Taxonomy" id="4628"/>
    <lineage>
        <taxon>Eukaryota</taxon>
        <taxon>Viridiplantae</taxon>
        <taxon>Streptophyta</taxon>
        <taxon>Embryophyta</taxon>
        <taxon>Tracheophyta</taxon>
        <taxon>Spermatophyta</taxon>
        <taxon>Magnoliopsida</taxon>
        <taxon>Liliopsida</taxon>
        <taxon>Zingiberales</taxon>
        <taxon>Cannaceae</taxon>
        <taxon>Canna</taxon>
    </lineage>
</organism>
<dbReference type="AlphaFoldDB" id="A0AAQ3KY88"/>
<feature type="region of interest" description="Disordered" evidence="1">
    <location>
        <begin position="209"/>
        <end position="256"/>
    </location>
</feature>
<dbReference type="InterPro" id="IPR034571">
    <property type="entry name" value="APEM9"/>
</dbReference>